<gene>
    <name evidence="1" type="ORF">RUMCAL_01500</name>
</gene>
<keyword evidence="2" id="KW-1185">Reference proteome</keyword>
<dbReference type="HOGENOM" id="CLU_3295995_0_0_9"/>
<evidence type="ECO:0000313" key="2">
    <source>
        <dbReference type="Proteomes" id="UP000016662"/>
    </source>
</evidence>
<dbReference type="AlphaFoldDB" id="U2MA08"/>
<protein>
    <submittedName>
        <fullName evidence="1">Uncharacterized protein</fullName>
    </submittedName>
</protein>
<dbReference type="PATRIC" id="fig|411473.3.peg.1214"/>
<proteinExistence type="predicted"/>
<reference evidence="1 2" key="1">
    <citation type="submission" date="2013-07" db="EMBL/GenBank/DDBJ databases">
        <authorList>
            <person name="Weinstock G."/>
            <person name="Sodergren E."/>
            <person name="Wylie T."/>
            <person name="Fulton L."/>
            <person name="Fulton R."/>
            <person name="Fronick C."/>
            <person name="O'Laughlin M."/>
            <person name="Godfrey J."/>
            <person name="Miner T."/>
            <person name="Herter B."/>
            <person name="Appelbaum E."/>
            <person name="Cordes M."/>
            <person name="Lek S."/>
            <person name="Wollam A."/>
            <person name="Pepin K.H."/>
            <person name="Palsikar V.B."/>
            <person name="Mitreva M."/>
            <person name="Wilson R.K."/>
        </authorList>
    </citation>
    <scope>NUCLEOTIDE SEQUENCE [LARGE SCALE GENOMIC DNA]</scope>
    <source>
        <strain evidence="1 2">ATCC 27760</strain>
    </source>
</reference>
<dbReference type="Proteomes" id="UP000016662">
    <property type="component" value="Unassembled WGS sequence"/>
</dbReference>
<organism evidence="1 2">
    <name type="scientific">Ruminococcus callidus ATCC 27760</name>
    <dbReference type="NCBI Taxonomy" id="411473"/>
    <lineage>
        <taxon>Bacteria</taxon>
        <taxon>Bacillati</taxon>
        <taxon>Bacillota</taxon>
        <taxon>Clostridia</taxon>
        <taxon>Eubacteriales</taxon>
        <taxon>Oscillospiraceae</taxon>
        <taxon>Ruminococcus</taxon>
    </lineage>
</organism>
<dbReference type="EMBL" id="AWVF01000184">
    <property type="protein sequence ID" value="ERJ96138.1"/>
    <property type="molecule type" value="Genomic_DNA"/>
</dbReference>
<accession>U2MA08</accession>
<name>U2MA08_9FIRM</name>
<sequence>MLAFNTGIVSDLIEIIFCKSTFSFGLYIEKAENIVFENKI</sequence>
<dbReference type="STRING" id="411473.RUMCAL_01500"/>
<evidence type="ECO:0000313" key="1">
    <source>
        <dbReference type="EMBL" id="ERJ96138.1"/>
    </source>
</evidence>
<comment type="caution">
    <text evidence="1">The sequence shown here is derived from an EMBL/GenBank/DDBJ whole genome shotgun (WGS) entry which is preliminary data.</text>
</comment>